<protein>
    <submittedName>
        <fullName evidence="2">Uncharacterized protein</fullName>
    </submittedName>
</protein>
<sequence>MKRISTWTIFIISAAGLILAPIGAVASNSSDEREVFQTSIHDAVGSELAATGGDPARGIAITRAALNAQGYFLTIEAMPGLNTWDLLAENQKTDSKPPNQKRSQTSTDEDQAVIVSSGEEAINIVKQQEDVGEGIRLDDLGGVLREDEQGAYYTVQLTSKALSEAGGTGTVDRFKVYQNGDYISVYGTEEETTNDRE</sequence>
<reference evidence="2 3" key="1">
    <citation type="submission" date="2019-07" db="EMBL/GenBank/DDBJ databases">
        <title>Whole genome shotgun sequence of Marinococcus halophilus NBRC 102359.</title>
        <authorList>
            <person name="Hosoyama A."/>
            <person name="Uohara A."/>
            <person name="Ohji S."/>
            <person name="Ichikawa N."/>
        </authorList>
    </citation>
    <scope>NUCLEOTIDE SEQUENCE [LARGE SCALE GENOMIC DNA]</scope>
    <source>
        <strain evidence="2 3">NBRC 102359</strain>
    </source>
</reference>
<evidence type="ECO:0000313" key="3">
    <source>
        <dbReference type="Proteomes" id="UP000321051"/>
    </source>
</evidence>
<proteinExistence type="predicted"/>
<keyword evidence="3" id="KW-1185">Reference proteome</keyword>
<dbReference type="Proteomes" id="UP000321051">
    <property type="component" value="Unassembled WGS sequence"/>
</dbReference>
<gene>
    <name evidence="2" type="ORF">MHA01_27420</name>
</gene>
<evidence type="ECO:0000313" key="2">
    <source>
        <dbReference type="EMBL" id="GEK59837.1"/>
    </source>
</evidence>
<feature type="region of interest" description="Disordered" evidence="1">
    <location>
        <begin position="91"/>
        <end position="111"/>
    </location>
</feature>
<dbReference type="EMBL" id="BJUN01000020">
    <property type="protein sequence ID" value="GEK59837.1"/>
    <property type="molecule type" value="Genomic_DNA"/>
</dbReference>
<feature type="compositionally biased region" description="Polar residues" evidence="1">
    <location>
        <begin position="96"/>
        <end position="106"/>
    </location>
</feature>
<comment type="caution">
    <text evidence="2">The sequence shown here is derived from an EMBL/GenBank/DDBJ whole genome shotgun (WGS) entry which is preliminary data.</text>
</comment>
<organism evidence="2 3">
    <name type="scientific">Marinococcus halophilus</name>
    <dbReference type="NCBI Taxonomy" id="1371"/>
    <lineage>
        <taxon>Bacteria</taxon>
        <taxon>Bacillati</taxon>
        <taxon>Bacillota</taxon>
        <taxon>Bacilli</taxon>
        <taxon>Bacillales</taxon>
        <taxon>Bacillaceae</taxon>
        <taxon>Marinococcus</taxon>
    </lineage>
</organism>
<dbReference type="RefSeq" id="WP_079476695.1">
    <property type="nucleotide sequence ID" value="NZ_BJUN01000020.1"/>
</dbReference>
<evidence type="ECO:0000256" key="1">
    <source>
        <dbReference type="SAM" id="MobiDB-lite"/>
    </source>
</evidence>
<dbReference type="OrthoDB" id="9812621at2"/>
<dbReference type="STRING" id="1371.GCA_900166605_03017"/>
<accession>A0A510YBV3</accession>
<dbReference type="AlphaFoldDB" id="A0A510YBV3"/>
<name>A0A510YBV3_MARHA</name>